<dbReference type="Pfam" id="PF00069">
    <property type="entry name" value="Pkinase"/>
    <property type="match status" value="1"/>
</dbReference>
<dbReference type="PANTHER" id="PTHR45646">
    <property type="entry name" value="SERINE/THREONINE-PROTEIN KINASE DOA-RELATED"/>
    <property type="match status" value="1"/>
</dbReference>
<dbReference type="OrthoDB" id="5979581at2759"/>
<dbReference type="InterPro" id="IPR000719">
    <property type="entry name" value="Prot_kinase_dom"/>
</dbReference>
<protein>
    <submittedName>
        <fullName evidence="7">Protein kinase domain-containing protein</fullName>
    </submittedName>
</protein>
<reference evidence="8" key="1">
    <citation type="submission" date="2017-02" db="EMBL/GenBank/DDBJ databases">
        <authorList>
            <person name="Tafer H."/>
            <person name="Lopandic K."/>
        </authorList>
    </citation>
    <scope>NUCLEOTIDE SEQUENCE [LARGE SCALE GENOMIC DNA]</scope>
    <source>
        <strain evidence="8">CBS 366.77</strain>
    </source>
</reference>
<evidence type="ECO:0000256" key="4">
    <source>
        <dbReference type="ARBA" id="ARBA00022777"/>
    </source>
</evidence>
<keyword evidence="4 7" id="KW-0418">Kinase</keyword>
<keyword evidence="1" id="KW-0723">Serine/threonine-protein kinase</keyword>
<dbReference type="InterPro" id="IPR051175">
    <property type="entry name" value="CLK_kinases"/>
</dbReference>
<dbReference type="AlphaFoldDB" id="A0A3A2ZJ95"/>
<evidence type="ECO:0000313" key="7">
    <source>
        <dbReference type="EMBL" id="RJE23238.1"/>
    </source>
</evidence>
<dbReference type="GO" id="GO:0005634">
    <property type="term" value="C:nucleus"/>
    <property type="evidence" value="ECO:0007669"/>
    <property type="project" value="TreeGrafter"/>
</dbReference>
<evidence type="ECO:0000259" key="6">
    <source>
        <dbReference type="PROSITE" id="PS50011"/>
    </source>
</evidence>
<evidence type="ECO:0000313" key="8">
    <source>
        <dbReference type="Proteomes" id="UP000266188"/>
    </source>
</evidence>
<dbReference type="GO" id="GO:0004674">
    <property type="term" value="F:protein serine/threonine kinase activity"/>
    <property type="evidence" value="ECO:0007669"/>
    <property type="project" value="UniProtKB-KW"/>
</dbReference>
<dbReference type="EMBL" id="MVGC01000130">
    <property type="protein sequence ID" value="RJE23238.1"/>
    <property type="molecule type" value="Genomic_DNA"/>
</dbReference>
<gene>
    <name evidence="7" type="ORF">PHISCL_04442</name>
</gene>
<keyword evidence="5" id="KW-0067">ATP-binding</keyword>
<dbReference type="InterPro" id="IPR011009">
    <property type="entry name" value="Kinase-like_dom_sf"/>
</dbReference>
<accession>A0A3A2ZJ95</accession>
<keyword evidence="8" id="KW-1185">Reference proteome</keyword>
<comment type="caution">
    <text evidence="7">The sequence shown here is derived from an EMBL/GenBank/DDBJ whole genome shotgun (WGS) entry which is preliminary data.</text>
</comment>
<dbReference type="PROSITE" id="PS50011">
    <property type="entry name" value="PROTEIN_KINASE_DOM"/>
    <property type="match status" value="1"/>
</dbReference>
<dbReference type="GO" id="GO:0005524">
    <property type="term" value="F:ATP binding"/>
    <property type="evidence" value="ECO:0007669"/>
    <property type="project" value="UniProtKB-KW"/>
</dbReference>
<name>A0A3A2ZJ95_9EURO</name>
<dbReference type="GO" id="GO:0043484">
    <property type="term" value="P:regulation of RNA splicing"/>
    <property type="evidence" value="ECO:0007669"/>
    <property type="project" value="TreeGrafter"/>
</dbReference>
<dbReference type="Proteomes" id="UP000266188">
    <property type="component" value="Unassembled WGS sequence"/>
</dbReference>
<dbReference type="PANTHER" id="PTHR45646:SF11">
    <property type="entry name" value="SERINE_THREONINE-PROTEIN KINASE DOA"/>
    <property type="match status" value="1"/>
</dbReference>
<feature type="domain" description="Protein kinase" evidence="6">
    <location>
        <begin position="1"/>
        <end position="232"/>
    </location>
</feature>
<evidence type="ECO:0000256" key="3">
    <source>
        <dbReference type="ARBA" id="ARBA00022741"/>
    </source>
</evidence>
<dbReference type="STRING" id="2070753.A0A3A2ZJ95"/>
<proteinExistence type="predicted"/>
<organism evidence="7 8">
    <name type="scientific">Aspergillus sclerotialis</name>
    <dbReference type="NCBI Taxonomy" id="2070753"/>
    <lineage>
        <taxon>Eukaryota</taxon>
        <taxon>Fungi</taxon>
        <taxon>Dikarya</taxon>
        <taxon>Ascomycota</taxon>
        <taxon>Pezizomycotina</taxon>
        <taxon>Eurotiomycetes</taxon>
        <taxon>Eurotiomycetidae</taxon>
        <taxon>Eurotiales</taxon>
        <taxon>Aspergillaceae</taxon>
        <taxon>Aspergillus</taxon>
        <taxon>Aspergillus subgen. Polypaecilum</taxon>
    </lineage>
</organism>
<keyword evidence="2" id="KW-0808">Transferase</keyword>
<sequence>MHTDLQPRNILLGVEDESILADFEKEERCNPSPRKINSDYTIYTSRELGIPKQHGRPVLSEFGEARFGQQDYDSHIQPYPYRAPEVILQTRWDSKVDIWNFGMLAWDLFENKHLFNARNEEGEESSLHRLAEMVAILGPPPEHFLNRTEASSQYFTADGQYSLLVEIGHEIDVTYKGEWKGCVEIPTISLETSQQNLEGDSQSSFLQSMKNILQWNPEERKSAKGLLEDPWLKGTESSTW</sequence>
<keyword evidence="3" id="KW-0547">Nucleotide-binding</keyword>
<evidence type="ECO:0000256" key="5">
    <source>
        <dbReference type="ARBA" id="ARBA00022840"/>
    </source>
</evidence>
<evidence type="ECO:0000256" key="1">
    <source>
        <dbReference type="ARBA" id="ARBA00022527"/>
    </source>
</evidence>
<evidence type="ECO:0000256" key="2">
    <source>
        <dbReference type="ARBA" id="ARBA00022679"/>
    </source>
</evidence>
<dbReference type="SUPFAM" id="SSF56112">
    <property type="entry name" value="Protein kinase-like (PK-like)"/>
    <property type="match status" value="1"/>
</dbReference>
<dbReference type="Gene3D" id="1.10.510.10">
    <property type="entry name" value="Transferase(Phosphotransferase) domain 1"/>
    <property type="match status" value="1"/>
</dbReference>
<dbReference type="SMART" id="SM00220">
    <property type="entry name" value="S_TKc"/>
    <property type="match status" value="1"/>
</dbReference>